<dbReference type="EMBL" id="JAPFFF010000008">
    <property type="protein sequence ID" value="KAK8883702.1"/>
    <property type="molecule type" value="Genomic_DNA"/>
</dbReference>
<evidence type="ECO:0000313" key="1">
    <source>
        <dbReference type="EMBL" id="KAK8883702.1"/>
    </source>
</evidence>
<evidence type="ECO:0008006" key="3">
    <source>
        <dbReference type="Google" id="ProtNLM"/>
    </source>
</evidence>
<accession>A0ABR2JXX1</accession>
<dbReference type="PANTHER" id="PTHR45661:SF3">
    <property type="entry name" value="IG-LIKE DOMAIN-CONTAINING PROTEIN"/>
    <property type="match status" value="1"/>
</dbReference>
<dbReference type="Proteomes" id="UP001470230">
    <property type="component" value="Unassembled WGS sequence"/>
</dbReference>
<keyword evidence="2" id="KW-1185">Reference proteome</keyword>
<reference evidence="1 2" key="1">
    <citation type="submission" date="2024-04" db="EMBL/GenBank/DDBJ databases">
        <title>Tritrichomonas musculus Genome.</title>
        <authorList>
            <person name="Alves-Ferreira E."/>
            <person name="Grigg M."/>
            <person name="Lorenzi H."/>
            <person name="Galac M."/>
        </authorList>
    </citation>
    <scope>NUCLEOTIDE SEQUENCE [LARGE SCALE GENOMIC DNA]</scope>
    <source>
        <strain evidence="1 2">EAF2021</strain>
    </source>
</reference>
<dbReference type="InterPro" id="IPR053139">
    <property type="entry name" value="Surface_bspA-like"/>
</dbReference>
<dbReference type="SUPFAM" id="SSF52058">
    <property type="entry name" value="L domain-like"/>
    <property type="match status" value="2"/>
</dbReference>
<comment type="caution">
    <text evidence="1">The sequence shown here is derived from an EMBL/GenBank/DDBJ whole genome shotgun (WGS) entry which is preliminary data.</text>
</comment>
<gene>
    <name evidence="1" type="ORF">M9Y10_042800</name>
</gene>
<organism evidence="1 2">
    <name type="scientific">Tritrichomonas musculus</name>
    <dbReference type="NCBI Taxonomy" id="1915356"/>
    <lineage>
        <taxon>Eukaryota</taxon>
        <taxon>Metamonada</taxon>
        <taxon>Parabasalia</taxon>
        <taxon>Tritrichomonadida</taxon>
        <taxon>Tritrichomonadidae</taxon>
        <taxon>Tritrichomonas</taxon>
    </lineage>
</organism>
<dbReference type="PANTHER" id="PTHR45661">
    <property type="entry name" value="SURFACE ANTIGEN"/>
    <property type="match status" value="1"/>
</dbReference>
<sequence>MHDQFRFILRQHTFNILPNCLNSQRIGQNIYKTLITNHQYEVKSNVSNEVFQSFIDYMVNNEIPDINARNASEFEKLSNEFDYMPSMMKLFKKLNEKLYFSSIKEDQNNFNSKFKRKCDKMVKIVKNYQDVIQFIFEDNSYPDIKSDYLNLVAEEYDRESTLPIIHLYPAQKVEGENGLLYILDDEKKEAGIAGINVYNENVVVPRSIIHNNKEYLITSVVERAFYNSNKIKNFFFSDDSELKLIEKYSFTVSSLEYIKIPPKVAKIDEYAFSSLENIQKIEFSQNCELRIIEKEAFSYSNLKEITIPSHVTTIGRYAFAGSNLEKFDLEVNSELNSISRSAFSGTFIKNLTLPSSIDDLNDGFCVSTNDLTCITIIPCNEQNILLYENNILVGKSNPKSDSFDILHCATRDIENAFIPSFIKRIAPFAFDNCKALKKVEFSADSEFISIGHESFHNSPITSIKFPSCPIEFNDGWCSDLRNLTKIEVSPSNKQMIYLDNKLLLGKSHIESDNYDVLIFARRDIKDVIIPSFVRKIGSRAFEDCTYLRSIVFSDDSQLVSIGDHAFASSSINEILIPSTVKRIGNFAFNYCLKLKKVFFMDDSDLFSIGKYAFNSSSITSIILPPKLSVIGKFALYCDNFQIIEISGSSPINKRAFYFSKDKNNSFVFPTKIRKKLNL</sequence>
<evidence type="ECO:0000313" key="2">
    <source>
        <dbReference type="Proteomes" id="UP001470230"/>
    </source>
</evidence>
<proteinExistence type="predicted"/>
<dbReference type="Pfam" id="PF13306">
    <property type="entry name" value="LRR_5"/>
    <property type="match status" value="3"/>
</dbReference>
<protein>
    <recommendedName>
        <fullName evidence="3">Leucine-rich repeat domain-containing protein</fullName>
    </recommendedName>
</protein>
<name>A0ABR2JXX1_9EUKA</name>
<dbReference type="Gene3D" id="3.80.10.10">
    <property type="entry name" value="Ribonuclease Inhibitor"/>
    <property type="match status" value="4"/>
</dbReference>
<dbReference type="InterPro" id="IPR032675">
    <property type="entry name" value="LRR_dom_sf"/>
</dbReference>
<dbReference type="InterPro" id="IPR026906">
    <property type="entry name" value="LRR_5"/>
</dbReference>